<name>A0A0G4FPK6_VITBC</name>
<proteinExistence type="predicted"/>
<feature type="region of interest" description="Disordered" evidence="1">
    <location>
        <begin position="1"/>
        <end position="56"/>
    </location>
</feature>
<evidence type="ECO:0000256" key="1">
    <source>
        <dbReference type="SAM" id="MobiDB-lite"/>
    </source>
</evidence>
<gene>
    <name evidence="2" type="ORF">Vbra_21529</name>
</gene>
<feature type="region of interest" description="Disordered" evidence="1">
    <location>
        <begin position="84"/>
        <end position="128"/>
    </location>
</feature>
<keyword evidence="3" id="KW-1185">Reference proteome</keyword>
<dbReference type="InParanoid" id="A0A0G4FPK6"/>
<feature type="compositionally biased region" description="Pro residues" evidence="1">
    <location>
        <begin position="26"/>
        <end position="38"/>
    </location>
</feature>
<dbReference type="AlphaFoldDB" id="A0A0G4FPK6"/>
<evidence type="ECO:0000313" key="2">
    <source>
        <dbReference type="EMBL" id="CEM15768.1"/>
    </source>
</evidence>
<reference evidence="2 3" key="1">
    <citation type="submission" date="2014-11" db="EMBL/GenBank/DDBJ databases">
        <authorList>
            <person name="Zhu J."/>
            <person name="Qi W."/>
            <person name="Song R."/>
        </authorList>
    </citation>
    <scope>NUCLEOTIDE SEQUENCE [LARGE SCALE GENOMIC DNA]</scope>
</reference>
<sequence length="185" mass="19272">MTPGTPVAGDGALVPSTPSGPIGTGGPPPSAGPSPLFSPPSLFHPSVEGGRRKRCPTCARPDCPAASSGGHCPVVAALIASYNAAKAASQQPSTDHPPTGKHDKRPRKERRASKSAGSKRAKVEGAVKKEECAELKREAVDEPMEAGEDSVKGEERARVAVKLEAGGEMELLATFQRWVDEHFGF</sequence>
<dbReference type="Proteomes" id="UP000041254">
    <property type="component" value="Unassembled WGS sequence"/>
</dbReference>
<dbReference type="VEuPathDB" id="CryptoDB:Vbra_21529"/>
<dbReference type="EMBL" id="CDMY01000470">
    <property type="protein sequence ID" value="CEM15768.1"/>
    <property type="molecule type" value="Genomic_DNA"/>
</dbReference>
<evidence type="ECO:0000313" key="3">
    <source>
        <dbReference type="Proteomes" id="UP000041254"/>
    </source>
</evidence>
<accession>A0A0G4FPK6</accession>
<organism evidence="2 3">
    <name type="scientific">Vitrella brassicaformis (strain CCMP3155)</name>
    <dbReference type="NCBI Taxonomy" id="1169540"/>
    <lineage>
        <taxon>Eukaryota</taxon>
        <taxon>Sar</taxon>
        <taxon>Alveolata</taxon>
        <taxon>Colpodellida</taxon>
        <taxon>Vitrellaceae</taxon>
        <taxon>Vitrella</taxon>
    </lineage>
</organism>
<feature type="compositionally biased region" description="Basic residues" evidence="1">
    <location>
        <begin position="102"/>
        <end position="120"/>
    </location>
</feature>
<protein>
    <submittedName>
        <fullName evidence="2">Uncharacterized protein</fullName>
    </submittedName>
</protein>